<dbReference type="PROSITE" id="PS51682">
    <property type="entry name" value="SAM_OMT_I"/>
    <property type="match status" value="1"/>
</dbReference>
<keyword evidence="4" id="KW-0819">tRNA processing</keyword>
<dbReference type="Pfam" id="PF01596">
    <property type="entry name" value="Methyltransf_3"/>
    <property type="match status" value="1"/>
</dbReference>
<dbReference type="EMBL" id="JBHUMZ010000008">
    <property type="protein sequence ID" value="MFD2637614.1"/>
    <property type="molecule type" value="Genomic_DNA"/>
</dbReference>
<dbReference type="CDD" id="cd02440">
    <property type="entry name" value="AdoMet_MTases"/>
    <property type="match status" value="1"/>
</dbReference>
<comment type="caution">
    <text evidence="5">The sequence shown here is derived from an EMBL/GenBank/DDBJ whole genome shotgun (WGS) entry which is preliminary data.</text>
</comment>
<keyword evidence="6" id="KW-1185">Reference proteome</keyword>
<feature type="binding site" evidence="4">
    <location>
        <position position="66"/>
    </location>
    <ligand>
        <name>S-adenosyl-L-methionine</name>
        <dbReference type="ChEBI" id="CHEBI:59789"/>
    </ligand>
</feature>
<comment type="similarity">
    <text evidence="4">Belongs to the class I-like SAM-binding methyltransferase superfamily. Cation-dependent O-methyltransferase family.</text>
</comment>
<dbReference type="PANTHER" id="PTHR10509">
    <property type="entry name" value="O-METHYLTRANSFERASE-RELATED"/>
    <property type="match status" value="1"/>
</dbReference>
<evidence type="ECO:0000313" key="5">
    <source>
        <dbReference type="EMBL" id="MFD2637614.1"/>
    </source>
</evidence>
<comment type="catalytic activity">
    <reaction evidence="4">
        <text>5-hydroxyuridine(34) in tRNA + S-adenosyl-L-methionine = 5-methoxyuridine(34) in tRNA + S-adenosyl-L-homocysteine + H(+)</text>
        <dbReference type="Rhea" id="RHEA:60524"/>
        <dbReference type="Rhea" id="RHEA-COMP:13381"/>
        <dbReference type="Rhea" id="RHEA-COMP:15591"/>
        <dbReference type="ChEBI" id="CHEBI:15378"/>
        <dbReference type="ChEBI" id="CHEBI:57856"/>
        <dbReference type="ChEBI" id="CHEBI:59789"/>
        <dbReference type="ChEBI" id="CHEBI:136877"/>
        <dbReference type="ChEBI" id="CHEBI:143860"/>
    </reaction>
</comment>
<evidence type="ECO:0000256" key="1">
    <source>
        <dbReference type="ARBA" id="ARBA00022603"/>
    </source>
</evidence>
<feature type="binding site" evidence="4">
    <location>
        <position position="156"/>
    </location>
    <ligand>
        <name>Mg(2+)</name>
        <dbReference type="ChEBI" id="CHEBI:18420"/>
    </ligand>
</feature>
<comment type="subunit">
    <text evidence="4">Homodimer.</text>
</comment>
<name>A0ABW5Q6N7_9BACI</name>
<keyword evidence="3 4" id="KW-0949">S-adenosyl-L-methionine</keyword>
<dbReference type="InterPro" id="IPR002935">
    <property type="entry name" value="SAM_O-MeTrfase"/>
</dbReference>
<dbReference type="GO" id="GO:0008168">
    <property type="term" value="F:methyltransferase activity"/>
    <property type="evidence" value="ECO:0007669"/>
    <property type="project" value="UniProtKB-KW"/>
</dbReference>
<dbReference type="HAMAP" id="MF_02217">
    <property type="entry name" value="TrmR_methyltr"/>
    <property type="match status" value="1"/>
</dbReference>
<keyword evidence="4" id="KW-0460">Magnesium</keyword>
<dbReference type="EC" id="2.1.1.-" evidence="4"/>
<dbReference type="InterPro" id="IPR043675">
    <property type="entry name" value="TrmR_methyltr"/>
</dbReference>
<dbReference type="Proteomes" id="UP001597452">
    <property type="component" value="Unassembled WGS sequence"/>
</dbReference>
<sequence length="212" mass="24421">MPTNKQYIQDLYSLNKQALLLEEMEHYASLHSVPIIERDGVELLKQLIRLHKPNQILEIGTAIGYSAIQMASANCETQITSIEIDEERFHIASKNVEKVDMTDRIHLILEDANQYLNQLKDEQFDFVFVDAAKGQYQSYIEKVIPFLKTGSLIVIDNVLFKGYVSKEVQDDRKRLMKLGEKIDRFNQWLIKHPELDTTVVETGDGVAIALKR</sequence>
<dbReference type="InterPro" id="IPR050362">
    <property type="entry name" value="Cation-dep_OMT"/>
</dbReference>
<reference evidence="6" key="1">
    <citation type="journal article" date="2019" name="Int. J. Syst. Evol. Microbiol.">
        <title>The Global Catalogue of Microorganisms (GCM) 10K type strain sequencing project: providing services to taxonomists for standard genome sequencing and annotation.</title>
        <authorList>
            <consortium name="The Broad Institute Genomics Platform"/>
            <consortium name="The Broad Institute Genome Sequencing Center for Infectious Disease"/>
            <person name="Wu L."/>
            <person name="Ma J."/>
        </authorList>
    </citation>
    <scope>NUCLEOTIDE SEQUENCE [LARGE SCALE GENOMIC DNA]</scope>
    <source>
        <strain evidence="6">TISTR 1571</strain>
    </source>
</reference>
<feature type="binding site" evidence="4">
    <location>
        <position position="130"/>
    </location>
    <ligand>
        <name>S-adenosyl-L-methionine</name>
        <dbReference type="ChEBI" id="CHEBI:59789"/>
    </ligand>
</feature>
<dbReference type="PANTHER" id="PTHR10509:SF14">
    <property type="entry name" value="CAFFEOYL-COA O-METHYLTRANSFERASE 3-RELATED"/>
    <property type="match status" value="1"/>
</dbReference>
<dbReference type="SUPFAM" id="SSF53335">
    <property type="entry name" value="S-adenosyl-L-methionine-dependent methyltransferases"/>
    <property type="match status" value="1"/>
</dbReference>
<gene>
    <name evidence="4" type="primary">trmR</name>
    <name evidence="5" type="ORF">ACFSW4_01855</name>
</gene>
<protein>
    <recommendedName>
        <fullName evidence="4">tRNA 5-hydroxyuridine methyltransferase</fullName>
        <ecNumber evidence="4">2.1.1.-</ecNumber>
    </recommendedName>
    <alternativeName>
        <fullName evidence="4">ho5U methyltransferase</fullName>
    </alternativeName>
</protein>
<accession>A0ABW5Q6N7</accession>
<keyword evidence="2 4" id="KW-0808">Transferase</keyword>
<evidence type="ECO:0000256" key="3">
    <source>
        <dbReference type="ARBA" id="ARBA00022691"/>
    </source>
</evidence>
<evidence type="ECO:0000256" key="2">
    <source>
        <dbReference type="ARBA" id="ARBA00022679"/>
    </source>
</evidence>
<feature type="binding site" evidence="4">
    <location>
        <position position="83"/>
    </location>
    <ligand>
        <name>S-adenosyl-L-methionine</name>
        <dbReference type="ChEBI" id="CHEBI:59789"/>
    </ligand>
</feature>
<dbReference type="RefSeq" id="WP_377327097.1">
    <property type="nucleotide sequence ID" value="NZ_JBHUMZ010000008.1"/>
</dbReference>
<comment type="function">
    <text evidence="4">Catalyzes the methylation of 5-hydroxyuridine (ho5U) to form 5-methoxyuridine (mo5U) at position 34 in tRNAs.</text>
</comment>
<evidence type="ECO:0000256" key="4">
    <source>
        <dbReference type="HAMAP-Rule" id="MF_02217"/>
    </source>
</evidence>
<keyword evidence="4" id="KW-0479">Metal-binding</keyword>
<keyword evidence="1 4" id="KW-0489">Methyltransferase</keyword>
<feature type="binding site" evidence="4">
    <location>
        <position position="36"/>
    </location>
    <ligand>
        <name>S-adenosyl-L-methionine</name>
        <dbReference type="ChEBI" id="CHEBI:59789"/>
    </ligand>
</feature>
<feature type="binding site" evidence="4">
    <location>
        <position position="157"/>
    </location>
    <ligand>
        <name>Mg(2+)</name>
        <dbReference type="ChEBI" id="CHEBI:18420"/>
    </ligand>
</feature>
<proteinExistence type="inferred from homology"/>
<feature type="binding site" evidence="4">
    <location>
        <position position="130"/>
    </location>
    <ligand>
        <name>Mg(2+)</name>
        <dbReference type="ChEBI" id="CHEBI:18420"/>
    </ligand>
</feature>
<feature type="binding site" evidence="4">
    <location>
        <begin position="111"/>
        <end position="112"/>
    </location>
    <ligand>
        <name>S-adenosyl-L-methionine</name>
        <dbReference type="ChEBI" id="CHEBI:59789"/>
    </ligand>
</feature>
<dbReference type="InterPro" id="IPR029063">
    <property type="entry name" value="SAM-dependent_MTases_sf"/>
</dbReference>
<dbReference type="Gene3D" id="3.40.50.150">
    <property type="entry name" value="Vaccinia Virus protein VP39"/>
    <property type="match status" value="1"/>
</dbReference>
<evidence type="ECO:0000313" key="6">
    <source>
        <dbReference type="Proteomes" id="UP001597452"/>
    </source>
</evidence>
<dbReference type="GO" id="GO:0032259">
    <property type="term" value="P:methylation"/>
    <property type="evidence" value="ECO:0007669"/>
    <property type="project" value="UniProtKB-KW"/>
</dbReference>
<organism evidence="5 6">
    <name type="scientific">Piscibacillus salipiscarius</name>
    <dbReference type="NCBI Taxonomy" id="299480"/>
    <lineage>
        <taxon>Bacteria</taxon>
        <taxon>Bacillati</taxon>
        <taxon>Bacillota</taxon>
        <taxon>Bacilli</taxon>
        <taxon>Bacillales</taxon>
        <taxon>Bacillaceae</taxon>
        <taxon>Piscibacillus</taxon>
    </lineage>
</organism>